<dbReference type="CDD" id="cd16373">
    <property type="entry name" value="DMSOR_beta_like"/>
    <property type="match status" value="1"/>
</dbReference>
<feature type="compositionally biased region" description="Basic and acidic residues" evidence="4">
    <location>
        <begin position="10"/>
        <end position="28"/>
    </location>
</feature>
<evidence type="ECO:0000256" key="2">
    <source>
        <dbReference type="ARBA" id="ARBA00023004"/>
    </source>
</evidence>
<keyword evidence="3" id="KW-0411">Iron-sulfur</keyword>
<evidence type="ECO:0000313" key="6">
    <source>
        <dbReference type="EMBL" id="GAA4443525.1"/>
    </source>
</evidence>
<dbReference type="InterPro" id="IPR017900">
    <property type="entry name" value="4Fe4S_Fe_S_CS"/>
</dbReference>
<keyword evidence="1" id="KW-0479">Metal-binding</keyword>
<dbReference type="Gene3D" id="3.30.70.20">
    <property type="match status" value="2"/>
</dbReference>
<dbReference type="PROSITE" id="PS00198">
    <property type="entry name" value="4FE4S_FER_1"/>
    <property type="match status" value="2"/>
</dbReference>
<name>A0ABP8M2W1_9BACT</name>
<keyword evidence="2" id="KW-0408">Iron</keyword>
<organism evidence="6 7">
    <name type="scientific">Novipirellula rosea</name>
    <dbReference type="NCBI Taxonomy" id="1031540"/>
    <lineage>
        <taxon>Bacteria</taxon>
        <taxon>Pseudomonadati</taxon>
        <taxon>Planctomycetota</taxon>
        <taxon>Planctomycetia</taxon>
        <taxon>Pirellulales</taxon>
        <taxon>Pirellulaceae</taxon>
        <taxon>Novipirellula</taxon>
    </lineage>
</organism>
<feature type="region of interest" description="Disordered" evidence="4">
    <location>
        <begin position="1"/>
        <end position="47"/>
    </location>
</feature>
<evidence type="ECO:0000256" key="1">
    <source>
        <dbReference type="ARBA" id="ARBA00022723"/>
    </source>
</evidence>
<feature type="domain" description="4Fe-4S ferredoxin-type" evidence="5">
    <location>
        <begin position="124"/>
        <end position="157"/>
    </location>
</feature>
<reference evidence="7" key="1">
    <citation type="journal article" date="2019" name="Int. J. Syst. Evol. Microbiol.">
        <title>The Global Catalogue of Microorganisms (GCM) 10K type strain sequencing project: providing services to taxonomists for standard genome sequencing and annotation.</title>
        <authorList>
            <consortium name="The Broad Institute Genomics Platform"/>
            <consortium name="The Broad Institute Genome Sequencing Center for Infectious Disease"/>
            <person name="Wu L."/>
            <person name="Ma J."/>
        </authorList>
    </citation>
    <scope>NUCLEOTIDE SEQUENCE [LARGE SCALE GENOMIC DNA]</scope>
    <source>
        <strain evidence="7">JCM 17759</strain>
    </source>
</reference>
<dbReference type="Proteomes" id="UP001500840">
    <property type="component" value="Unassembled WGS sequence"/>
</dbReference>
<dbReference type="SUPFAM" id="SSF54862">
    <property type="entry name" value="4Fe-4S ferredoxins"/>
    <property type="match status" value="1"/>
</dbReference>
<dbReference type="Pfam" id="PF00037">
    <property type="entry name" value="Fer4"/>
    <property type="match status" value="1"/>
</dbReference>
<proteinExistence type="predicted"/>
<dbReference type="InterPro" id="IPR017896">
    <property type="entry name" value="4Fe4S_Fe-S-bd"/>
</dbReference>
<dbReference type="PROSITE" id="PS51379">
    <property type="entry name" value="4FE4S_FER_2"/>
    <property type="match status" value="3"/>
</dbReference>
<feature type="compositionally biased region" description="Pro residues" evidence="4">
    <location>
        <begin position="30"/>
        <end position="39"/>
    </location>
</feature>
<keyword evidence="7" id="KW-1185">Reference proteome</keyword>
<evidence type="ECO:0000313" key="7">
    <source>
        <dbReference type="Proteomes" id="UP001500840"/>
    </source>
</evidence>
<gene>
    <name evidence="6" type="ORF">GCM10023156_00680</name>
</gene>
<sequence>MSDQQPPREGLSRRDLLHGRLFGHRDPEPTAEPPTTTPPPERRHPPLVMRYPRTTREVGAADADPEKSIEPNTARRRTIPILRPPGAIDEESFLNECTRCNRCIEVCPHDAIVHAPPRMREAAGTPMIDPDHQPCMMCNDFPCITACEPDVLTTHVRPMMGTAIVTEHLCLAHHGTTCTVCSERCPVEGAIQVSEGKPKVKESACTGCGVCRYVCPAPENAILLMPAFIRPTPKTRQRNKPVNE</sequence>
<feature type="domain" description="4Fe-4S ferredoxin-type" evidence="5">
    <location>
        <begin position="196"/>
        <end position="227"/>
    </location>
</feature>
<dbReference type="RefSeq" id="WP_345318355.1">
    <property type="nucleotide sequence ID" value="NZ_BAABGA010000005.1"/>
</dbReference>
<evidence type="ECO:0000256" key="3">
    <source>
        <dbReference type="ARBA" id="ARBA00023014"/>
    </source>
</evidence>
<accession>A0ABP8M2W1</accession>
<evidence type="ECO:0000259" key="5">
    <source>
        <dbReference type="PROSITE" id="PS51379"/>
    </source>
</evidence>
<comment type="caution">
    <text evidence="6">The sequence shown here is derived from an EMBL/GenBank/DDBJ whole genome shotgun (WGS) entry which is preliminary data.</text>
</comment>
<protein>
    <recommendedName>
        <fullName evidence="5">4Fe-4S ferredoxin-type domain-containing protein</fullName>
    </recommendedName>
</protein>
<evidence type="ECO:0000256" key="4">
    <source>
        <dbReference type="SAM" id="MobiDB-lite"/>
    </source>
</evidence>
<dbReference type="EMBL" id="BAABGA010000005">
    <property type="protein sequence ID" value="GAA4443525.1"/>
    <property type="molecule type" value="Genomic_DNA"/>
</dbReference>
<feature type="domain" description="4Fe-4S ferredoxin-type" evidence="5">
    <location>
        <begin position="84"/>
        <end position="117"/>
    </location>
</feature>